<dbReference type="EMBL" id="JAODIR010000066">
    <property type="protein sequence ID" value="MDD2168864.1"/>
    <property type="molecule type" value="Genomic_DNA"/>
</dbReference>
<comment type="caution">
    <text evidence="1">The sequence shown here is derived from an EMBL/GenBank/DDBJ whole genome shotgun (WGS) entry which is preliminary data.</text>
</comment>
<dbReference type="Proteomes" id="UP001148834">
    <property type="component" value="Unassembled WGS sequence"/>
</dbReference>
<dbReference type="Pfam" id="PF05100">
    <property type="entry name" value="Phage_tail_L"/>
    <property type="match status" value="1"/>
</dbReference>
<sequence>MTLNVPTDSYVSLEEANGYHQLRASFEAWNELDDEQKARRLVSASDFLDHNYRFVGEKAEPTQIRQFPRQESSQESSEIPLQVKYAVLPAETDNARIPLLMITSDTCIWQYRSAECGYTGGPVADEKDNPTTDPKKDACSHCLRGCKLRFGANAILPFGGFPSTTQYGA</sequence>
<dbReference type="GO" id="GO:0051536">
    <property type="term" value="F:iron-sulfur cluster binding"/>
    <property type="evidence" value="ECO:0007669"/>
    <property type="project" value="InterPro"/>
</dbReference>
<proteinExistence type="predicted"/>
<dbReference type="AlphaFoldDB" id="A0AA42EDU3"/>
<evidence type="ECO:0000313" key="2">
    <source>
        <dbReference type="Proteomes" id="UP001148834"/>
    </source>
</evidence>
<organism evidence="1 2">
    <name type="scientific">Glaesserella parasuis</name>
    <name type="common">Haemophilus parasuis</name>
    <dbReference type="NCBI Taxonomy" id="738"/>
    <lineage>
        <taxon>Bacteria</taxon>
        <taxon>Pseudomonadati</taxon>
        <taxon>Pseudomonadota</taxon>
        <taxon>Gammaproteobacteria</taxon>
        <taxon>Pasteurellales</taxon>
        <taxon>Pasteurellaceae</taxon>
        <taxon>Glaesserella</taxon>
    </lineage>
</organism>
<name>A0AA42EDU3_GLAPU</name>
<dbReference type="GO" id="GO:0030430">
    <property type="term" value="C:host cell cytoplasm"/>
    <property type="evidence" value="ECO:0007669"/>
    <property type="project" value="InterPro"/>
</dbReference>
<accession>A0AA42EDU3</accession>
<dbReference type="NCBIfam" id="TIGR01600">
    <property type="entry name" value="phage_tail_L"/>
    <property type="match status" value="1"/>
</dbReference>
<protein>
    <submittedName>
        <fullName evidence="1">Phage minor tail protein L</fullName>
    </submittedName>
</protein>
<dbReference type="InterPro" id="IPR006487">
    <property type="entry name" value="Phage_lambda_L"/>
</dbReference>
<evidence type="ECO:0000313" key="1">
    <source>
        <dbReference type="EMBL" id="MDD2168864.1"/>
    </source>
</evidence>
<dbReference type="GO" id="GO:0046718">
    <property type="term" value="P:symbiont entry into host cell"/>
    <property type="evidence" value="ECO:0007669"/>
    <property type="project" value="InterPro"/>
</dbReference>
<gene>
    <name evidence="1" type="ORF">N5925_09830</name>
</gene>
<reference evidence="1" key="1">
    <citation type="submission" date="2022-09" db="EMBL/GenBank/DDBJ databases">
        <title>Molecular characterization of Glaesserella parasuis strains circulating in commercial swine farms using whole-genome sequencing.</title>
        <authorList>
            <person name="Mugabi R."/>
            <person name="Clavijo M."/>
            <person name="Li G."/>
        </authorList>
    </citation>
    <scope>NUCLEOTIDE SEQUENCE</scope>
    <source>
        <strain evidence="1">0435-53</strain>
    </source>
</reference>
<dbReference type="RefSeq" id="WP_021116799.1">
    <property type="nucleotide sequence ID" value="NZ_CP181435.1"/>
</dbReference>